<keyword evidence="1" id="KW-0472">Membrane</keyword>
<evidence type="ECO:0000313" key="3">
    <source>
        <dbReference type="Proteomes" id="UP001139095"/>
    </source>
</evidence>
<dbReference type="EMBL" id="JAJATW010000019">
    <property type="protein sequence ID" value="MCB5162595.1"/>
    <property type="molecule type" value="Genomic_DNA"/>
</dbReference>
<feature type="transmembrane region" description="Helical" evidence="1">
    <location>
        <begin position="126"/>
        <end position="145"/>
    </location>
</feature>
<evidence type="ECO:0000256" key="1">
    <source>
        <dbReference type="SAM" id="Phobius"/>
    </source>
</evidence>
<gene>
    <name evidence="2" type="ORF">LG368_11885</name>
</gene>
<protein>
    <submittedName>
        <fullName evidence="2">Uncharacterized protein</fullName>
    </submittedName>
</protein>
<dbReference type="AlphaFoldDB" id="A0A9X1LF93"/>
<sequence>MRSIKIKGIVEEFSNSVCSTHIIHSENEYSYIIISGEKYYSVILENDNESALKHAMYNKHTIEIMMTKINKCWMVGSLRNTVTGEEFQSQPFTTRHKLMLFFSNFILWFLCGMILSFIALTLTSSFSIFIIILTLGFFYGTYSFIKNIKARDEYNSTRNIYQNKKLI</sequence>
<comment type="caution">
    <text evidence="2">The sequence shown here is derived from an EMBL/GenBank/DDBJ whole genome shotgun (WGS) entry which is preliminary data.</text>
</comment>
<name>A0A9X1LF93_9GAMM</name>
<keyword evidence="1" id="KW-1133">Transmembrane helix</keyword>
<dbReference type="RefSeq" id="WP_226754944.1">
    <property type="nucleotide sequence ID" value="NZ_JAJATW010000019.1"/>
</dbReference>
<evidence type="ECO:0000313" key="2">
    <source>
        <dbReference type="EMBL" id="MCB5162595.1"/>
    </source>
</evidence>
<organism evidence="2 3">
    <name type="scientific">Marinomonas algarum</name>
    <dbReference type="NCBI Taxonomy" id="2883105"/>
    <lineage>
        <taxon>Bacteria</taxon>
        <taxon>Pseudomonadati</taxon>
        <taxon>Pseudomonadota</taxon>
        <taxon>Gammaproteobacteria</taxon>
        <taxon>Oceanospirillales</taxon>
        <taxon>Oceanospirillaceae</taxon>
        <taxon>Marinomonas</taxon>
    </lineage>
</organism>
<dbReference type="Proteomes" id="UP001139095">
    <property type="component" value="Unassembled WGS sequence"/>
</dbReference>
<keyword evidence="3" id="KW-1185">Reference proteome</keyword>
<accession>A0A9X1LF93</accession>
<reference evidence="2" key="1">
    <citation type="submission" date="2021-10" db="EMBL/GenBank/DDBJ databases">
        <title>Marinomonas pontica sp. nov., isolated from the Black Sea.</title>
        <authorList>
            <person name="Zhao L.-H."/>
            <person name="Xue J.-H."/>
        </authorList>
    </citation>
    <scope>NUCLEOTIDE SEQUENCE</scope>
    <source>
        <strain evidence="2">E8</strain>
    </source>
</reference>
<feature type="transmembrane region" description="Helical" evidence="1">
    <location>
        <begin position="98"/>
        <end position="120"/>
    </location>
</feature>
<proteinExistence type="predicted"/>
<keyword evidence="1" id="KW-0812">Transmembrane</keyword>